<evidence type="ECO:0000313" key="2">
    <source>
        <dbReference type="Proteomes" id="UP000283530"/>
    </source>
</evidence>
<organism evidence="1 2">
    <name type="scientific">Cinnamomum micranthum f. kanehirae</name>
    <dbReference type="NCBI Taxonomy" id="337451"/>
    <lineage>
        <taxon>Eukaryota</taxon>
        <taxon>Viridiplantae</taxon>
        <taxon>Streptophyta</taxon>
        <taxon>Embryophyta</taxon>
        <taxon>Tracheophyta</taxon>
        <taxon>Spermatophyta</taxon>
        <taxon>Magnoliopsida</taxon>
        <taxon>Magnoliidae</taxon>
        <taxon>Laurales</taxon>
        <taxon>Lauraceae</taxon>
        <taxon>Cinnamomum</taxon>
    </lineage>
</organism>
<proteinExistence type="predicted"/>
<name>A0A443PSJ2_9MAGN</name>
<dbReference type="AlphaFoldDB" id="A0A443PSJ2"/>
<gene>
    <name evidence="1" type="ORF">CKAN_02299400</name>
</gene>
<accession>A0A443PSJ2</accession>
<protein>
    <submittedName>
        <fullName evidence="1">Increased DNA methylation 2-like protein</fullName>
    </submittedName>
</protein>
<keyword evidence="2" id="KW-1185">Reference proteome</keyword>
<comment type="caution">
    <text evidence="1">The sequence shown here is derived from an EMBL/GenBank/DDBJ whole genome shotgun (WGS) entry which is preliminary data.</text>
</comment>
<dbReference type="OrthoDB" id="1927234at2759"/>
<dbReference type="EMBL" id="QPKB01000010">
    <property type="protein sequence ID" value="RWR93726.1"/>
    <property type="molecule type" value="Genomic_DNA"/>
</dbReference>
<sequence length="555" mass="64096">MIISFKVQVSDTSSASPSSRLPNWMEMTADQRFLLLFIFSHYFGPDLKDERPRKSVFQRIVEGLPPYATHELAGNRIRTLEVERVYYYVLRMAKKSDIVERETLHKFLNYGYLHSPSRDSNVDLGQFPDLFPLHLHRQYRFEEQYQVIENIVFINNPNTSFINTVVATRFKNLTGLEFLFLDVEAALSYCRICGIADNMIEELDDEELAESSLPRSREMGMGNLRYVQPLRYLAPYNNNPTAEEWSEFVDAARKAIGFEGIAVEIPDGPLISLLDIRTKSHYFGPDLKDERPRKSVFQRIVEGLPPYATHELAGSRLRTLEVERVYYYVLRMAKKSDIVERETLHKFLNYGYLHSPSRDSNVDLGQFPDLFPPHLHRQFRFEDQYQVIENIVFINNPNTSFINTVVAMRFKKLTGLEFLFLDAEAALSYCRICGIADNMIEELDDEELAESSLPRSREMGMTNLRYVRPLRYLAPYNNSNNASDNSEVHNNATPLPTDMYNLHDESGMVFYPSDPTAEEWSEFVDAAKKAIGFEGIAVEIPDGSLISLLDIRTKR</sequence>
<evidence type="ECO:0000313" key="1">
    <source>
        <dbReference type="EMBL" id="RWR93726.1"/>
    </source>
</evidence>
<dbReference type="Proteomes" id="UP000283530">
    <property type="component" value="Unassembled WGS sequence"/>
</dbReference>
<reference evidence="1 2" key="1">
    <citation type="journal article" date="2019" name="Nat. Plants">
        <title>Stout camphor tree genome fills gaps in understanding of flowering plant genome evolution.</title>
        <authorList>
            <person name="Chaw S.M."/>
            <person name="Liu Y.C."/>
            <person name="Wu Y.W."/>
            <person name="Wang H.Y."/>
            <person name="Lin C.I."/>
            <person name="Wu C.S."/>
            <person name="Ke H.M."/>
            <person name="Chang L.Y."/>
            <person name="Hsu C.Y."/>
            <person name="Yang H.T."/>
            <person name="Sudianto E."/>
            <person name="Hsu M.H."/>
            <person name="Wu K.P."/>
            <person name="Wang L.N."/>
            <person name="Leebens-Mack J.H."/>
            <person name="Tsai I.J."/>
        </authorList>
    </citation>
    <scope>NUCLEOTIDE SEQUENCE [LARGE SCALE GENOMIC DNA]</scope>
    <source>
        <strain evidence="2">cv. Chaw 1501</strain>
        <tissue evidence="1">Young leaves</tissue>
    </source>
</reference>